<dbReference type="Proteomes" id="UP000034894">
    <property type="component" value="Unassembled WGS sequence"/>
</dbReference>
<name>A0A0G1DK90_9BACT</name>
<dbReference type="InterPro" id="IPR047729">
    <property type="entry name" value="Sce7726-like"/>
</dbReference>
<reference evidence="1 2" key="1">
    <citation type="journal article" date="2015" name="Nature">
        <title>rRNA introns, odd ribosomes, and small enigmatic genomes across a large radiation of phyla.</title>
        <authorList>
            <person name="Brown C.T."/>
            <person name="Hug L.A."/>
            <person name="Thomas B.C."/>
            <person name="Sharon I."/>
            <person name="Castelle C.J."/>
            <person name="Singh A."/>
            <person name="Wilkins M.J."/>
            <person name="Williams K.H."/>
            <person name="Banfield J.F."/>
        </authorList>
    </citation>
    <scope>NUCLEOTIDE SEQUENCE [LARGE SCALE GENOMIC DNA]</scope>
</reference>
<comment type="caution">
    <text evidence="1">The sequence shown here is derived from an EMBL/GenBank/DDBJ whole genome shotgun (WGS) entry which is preliminary data.</text>
</comment>
<organism evidence="1 2">
    <name type="scientific">Candidatus Gottesmanbacteria bacterium GW2011_GWA2_43_14</name>
    <dbReference type="NCBI Taxonomy" id="1618443"/>
    <lineage>
        <taxon>Bacteria</taxon>
        <taxon>Candidatus Gottesmaniibacteriota</taxon>
    </lineage>
</organism>
<dbReference type="NCBIfam" id="NF033832">
    <property type="entry name" value="sce7726_fam"/>
    <property type="match status" value="1"/>
</dbReference>
<sequence length="200" mass="23047">MLNNSYHPKTSDGIIRKALIRKLLQEHPNEPDTIVVEELGLQHGTVRVDVALVNGRLHGFELKSDLDTLLRLPRQMQTYNMVLDQITLVVGKDHLHKAVNLIPDWWGVIIAKSIDTDGNVRFYEIREPENNPTLDSMSIVRLLWKDEALSILENLGHVSGIRYKRRDVIYEKLVSVLSQDELKAKVRKSLSTRINWRVAR</sequence>
<protein>
    <recommendedName>
        <fullName evidence="3">Sce7726 family protein</fullName>
    </recommendedName>
</protein>
<dbReference type="AlphaFoldDB" id="A0A0G1DK90"/>
<proteinExistence type="predicted"/>
<dbReference type="EMBL" id="LCFP01000003">
    <property type="protein sequence ID" value="KKS98265.1"/>
    <property type="molecule type" value="Genomic_DNA"/>
</dbReference>
<evidence type="ECO:0000313" key="2">
    <source>
        <dbReference type="Proteomes" id="UP000034894"/>
    </source>
</evidence>
<gene>
    <name evidence="1" type="ORF">UV73_C0003G0207</name>
</gene>
<evidence type="ECO:0008006" key="3">
    <source>
        <dbReference type="Google" id="ProtNLM"/>
    </source>
</evidence>
<evidence type="ECO:0000313" key="1">
    <source>
        <dbReference type="EMBL" id="KKS98265.1"/>
    </source>
</evidence>
<accession>A0A0G1DK90</accession>